<dbReference type="Proteomes" id="UP000019666">
    <property type="component" value="Unassembled WGS sequence"/>
</dbReference>
<gene>
    <name evidence="2" type="ORF">Rumeso_00388</name>
</gene>
<dbReference type="AlphaFoldDB" id="A0A017HUM3"/>
<accession>A0A017HUM3</accession>
<evidence type="ECO:0000313" key="2">
    <source>
        <dbReference type="EMBL" id="EYD78051.1"/>
    </source>
</evidence>
<reference evidence="2 3" key="1">
    <citation type="submission" date="2013-02" db="EMBL/GenBank/DDBJ databases">
        <authorList>
            <person name="Fiebig A."/>
            <person name="Goeker M."/>
            <person name="Klenk H.-P.P."/>
        </authorList>
    </citation>
    <scope>NUCLEOTIDE SEQUENCE [LARGE SCALE GENOMIC DNA]</scope>
    <source>
        <strain evidence="2 3">DSM 19309</strain>
    </source>
</reference>
<evidence type="ECO:0000313" key="3">
    <source>
        <dbReference type="Proteomes" id="UP000019666"/>
    </source>
</evidence>
<protein>
    <recommendedName>
        <fullName evidence="1">DUF6455 domain-containing protein</fullName>
    </recommendedName>
</protein>
<feature type="domain" description="DUF6455" evidence="1">
    <location>
        <begin position="48"/>
        <end position="116"/>
    </location>
</feature>
<name>A0A017HUM3_9RHOB</name>
<dbReference type="InterPro" id="IPR045601">
    <property type="entry name" value="DUF6455"/>
</dbReference>
<dbReference type="EMBL" id="AOSK01000018">
    <property type="protein sequence ID" value="EYD78051.1"/>
    <property type="molecule type" value="Genomic_DNA"/>
</dbReference>
<dbReference type="OrthoDB" id="7707449at2"/>
<comment type="caution">
    <text evidence="2">The sequence shown here is derived from an EMBL/GenBank/DDBJ whole genome shotgun (WGS) entry which is preliminary data.</text>
</comment>
<dbReference type="Pfam" id="PF20056">
    <property type="entry name" value="DUF6455"/>
    <property type="match status" value="1"/>
</dbReference>
<sequence>MTLSERLDAWRERRELRREFARVTSDEIDDYGLSYGEFRALALMPTEQLARMDEMARINGLDPARLDRDRALRIAAALTCTRCREQGRCREALDGGALAPETGFCPNVETYRMLAAE</sequence>
<organism evidence="2 3">
    <name type="scientific">Rubellimicrobium mesophilum DSM 19309</name>
    <dbReference type="NCBI Taxonomy" id="442562"/>
    <lineage>
        <taxon>Bacteria</taxon>
        <taxon>Pseudomonadati</taxon>
        <taxon>Pseudomonadota</taxon>
        <taxon>Alphaproteobacteria</taxon>
        <taxon>Rhodobacterales</taxon>
        <taxon>Roseobacteraceae</taxon>
        <taxon>Rubellimicrobium</taxon>
    </lineage>
</organism>
<evidence type="ECO:0000259" key="1">
    <source>
        <dbReference type="Pfam" id="PF20056"/>
    </source>
</evidence>
<keyword evidence="3" id="KW-1185">Reference proteome</keyword>
<dbReference type="HOGENOM" id="CLU_2083124_0_0_5"/>
<proteinExistence type="predicted"/>
<dbReference type="RefSeq" id="WP_037280413.1">
    <property type="nucleotide sequence ID" value="NZ_KK088572.1"/>
</dbReference>